<keyword evidence="3 8" id="KW-0812">Transmembrane</keyword>
<comment type="caution">
    <text evidence="9">The sequence shown here is derived from an EMBL/GenBank/DDBJ whole genome shotgun (WGS) entry which is preliminary data.</text>
</comment>
<evidence type="ECO:0000256" key="5">
    <source>
        <dbReference type="ARBA" id="ARBA00022984"/>
    </source>
</evidence>
<evidence type="ECO:0000256" key="1">
    <source>
        <dbReference type="ARBA" id="ARBA00004651"/>
    </source>
</evidence>
<feature type="transmembrane region" description="Helical" evidence="8">
    <location>
        <begin position="332"/>
        <end position="353"/>
    </location>
</feature>
<proteinExistence type="predicted"/>
<dbReference type="InterPro" id="IPR051050">
    <property type="entry name" value="Lipid_II_flippase_MurJ/MviN"/>
</dbReference>
<dbReference type="RefSeq" id="WP_065859183.1">
    <property type="nucleotide sequence ID" value="NZ_LYPC01000030.1"/>
</dbReference>
<dbReference type="AlphaFoldDB" id="A0A1C0ZRK9"/>
<feature type="transmembrane region" description="Helical" evidence="8">
    <location>
        <begin position="149"/>
        <end position="170"/>
    </location>
</feature>
<evidence type="ECO:0000256" key="6">
    <source>
        <dbReference type="ARBA" id="ARBA00022989"/>
    </source>
</evidence>
<keyword evidence="2" id="KW-1003">Cell membrane</keyword>
<feature type="transmembrane region" description="Helical" evidence="8">
    <location>
        <begin position="176"/>
        <end position="195"/>
    </location>
</feature>
<gene>
    <name evidence="9" type="ORF">A8709_22970</name>
</gene>
<keyword evidence="10" id="KW-1185">Reference proteome</keyword>
<dbReference type="InterPro" id="IPR004268">
    <property type="entry name" value="MurJ"/>
</dbReference>
<dbReference type="OrthoDB" id="9804143at2"/>
<dbReference type="GO" id="GO:0034204">
    <property type="term" value="P:lipid translocation"/>
    <property type="evidence" value="ECO:0007669"/>
    <property type="project" value="TreeGrafter"/>
</dbReference>
<evidence type="ECO:0000256" key="7">
    <source>
        <dbReference type="ARBA" id="ARBA00023136"/>
    </source>
</evidence>
<feature type="transmembrane region" description="Helical" evidence="8">
    <location>
        <begin position="365"/>
        <end position="384"/>
    </location>
</feature>
<dbReference type="GO" id="GO:0005886">
    <property type="term" value="C:plasma membrane"/>
    <property type="evidence" value="ECO:0007669"/>
    <property type="project" value="UniProtKB-SubCell"/>
</dbReference>
<feature type="transmembrane region" description="Helical" evidence="8">
    <location>
        <begin position="452"/>
        <end position="471"/>
    </location>
</feature>
<comment type="subcellular location">
    <subcellularLocation>
        <location evidence="1">Cell membrane</location>
        <topology evidence="1">Multi-pass membrane protein</topology>
    </subcellularLocation>
</comment>
<keyword evidence="6 8" id="KW-1133">Transmembrane helix</keyword>
<dbReference type="Proteomes" id="UP000093309">
    <property type="component" value="Unassembled WGS sequence"/>
</dbReference>
<dbReference type="STRING" id="512399.A8709_22970"/>
<evidence type="ECO:0000256" key="3">
    <source>
        <dbReference type="ARBA" id="ARBA00022692"/>
    </source>
</evidence>
<dbReference type="Pfam" id="PF03023">
    <property type="entry name" value="MurJ"/>
    <property type="match status" value="1"/>
</dbReference>
<keyword evidence="5" id="KW-0573">Peptidoglycan synthesis</keyword>
<organism evidence="9 10">
    <name type="scientific">Paenibacillus pectinilyticus</name>
    <dbReference type="NCBI Taxonomy" id="512399"/>
    <lineage>
        <taxon>Bacteria</taxon>
        <taxon>Bacillati</taxon>
        <taxon>Bacillota</taxon>
        <taxon>Bacilli</taxon>
        <taxon>Bacillales</taxon>
        <taxon>Paenibacillaceae</taxon>
        <taxon>Paenibacillus</taxon>
    </lineage>
</organism>
<feature type="transmembrane region" description="Helical" evidence="8">
    <location>
        <begin position="41"/>
        <end position="65"/>
    </location>
</feature>
<feature type="transmembrane region" description="Helical" evidence="8">
    <location>
        <begin position="430"/>
        <end position="446"/>
    </location>
</feature>
<feature type="transmembrane region" description="Helical" evidence="8">
    <location>
        <begin position="292"/>
        <end position="312"/>
    </location>
</feature>
<feature type="transmembrane region" description="Helical" evidence="8">
    <location>
        <begin position="120"/>
        <end position="142"/>
    </location>
</feature>
<evidence type="ECO:0000313" key="9">
    <source>
        <dbReference type="EMBL" id="OCT10702.1"/>
    </source>
</evidence>
<sequence>MKNLRVNASILVAFGVISAILGFFREIQIARYFGLSIGADIYYLGTYIPELIVTIVGSAASNIYMKQYHNHEKQESYAGAVLLLLSIIVFILFILLYFLFPYIALVLAPGFEGHDISSLIGVGRLMLIAMLASVFLGVIVATLNINGRFILAGLNGVIFNFILILIAYILVPKIGIYGLALSYLIAHVGRLIFLLPTTMKYFQIAEIKHSFFLLKEIPRVVLVNISGSIQVYFERSLSSVIGKGTIAALNYAGKITTLPNILFINSILTVIFPKLVTESDRNSESFTKTVSFCLKIVFIGLLCAELFIILFNEEIVKLLLEHGKFANQDSRIVSTLFYYFAPIVLISGVIQVLLKVAYALGKTTLTVKVMYISLPVYIVVLYLVKDYSSIYAFPISLFVYNITILLLLIKSLAKETNLRIITNFNTWKSTIIIVLTTIIVKIFLPFSPNNFFCLFIFCIIYLISFIALLYFSEKEFRKYIKLLLFEIFKNKKRI</sequence>
<dbReference type="PANTHER" id="PTHR47019:SF1">
    <property type="entry name" value="LIPID II FLIPPASE MURJ"/>
    <property type="match status" value="1"/>
</dbReference>
<evidence type="ECO:0000313" key="10">
    <source>
        <dbReference type="Proteomes" id="UP000093309"/>
    </source>
</evidence>
<evidence type="ECO:0008006" key="11">
    <source>
        <dbReference type="Google" id="ProtNLM"/>
    </source>
</evidence>
<evidence type="ECO:0000256" key="4">
    <source>
        <dbReference type="ARBA" id="ARBA00022960"/>
    </source>
</evidence>
<dbReference type="GO" id="GO:0015648">
    <property type="term" value="F:lipid-linked peptidoglycan transporter activity"/>
    <property type="evidence" value="ECO:0007669"/>
    <property type="project" value="TreeGrafter"/>
</dbReference>
<dbReference type="GO" id="GO:0008360">
    <property type="term" value="P:regulation of cell shape"/>
    <property type="evidence" value="ECO:0007669"/>
    <property type="project" value="UniProtKB-KW"/>
</dbReference>
<accession>A0A1C0ZRK9</accession>
<keyword evidence="4" id="KW-0133">Cell shape</keyword>
<dbReference type="PANTHER" id="PTHR47019">
    <property type="entry name" value="LIPID II FLIPPASE MURJ"/>
    <property type="match status" value="1"/>
</dbReference>
<evidence type="ECO:0000256" key="8">
    <source>
        <dbReference type="SAM" id="Phobius"/>
    </source>
</evidence>
<feature type="transmembrane region" description="Helical" evidence="8">
    <location>
        <begin position="77"/>
        <end position="100"/>
    </location>
</feature>
<name>A0A1C0ZRK9_9BACL</name>
<dbReference type="GO" id="GO:0009252">
    <property type="term" value="P:peptidoglycan biosynthetic process"/>
    <property type="evidence" value="ECO:0007669"/>
    <property type="project" value="UniProtKB-KW"/>
</dbReference>
<reference evidence="10" key="1">
    <citation type="submission" date="2016-05" db="EMBL/GenBank/DDBJ databases">
        <title>Paenibacillus oryzae. sp. nov., isolated from the rice root.</title>
        <authorList>
            <person name="Zhang J."/>
            <person name="Zhang X."/>
        </authorList>
    </citation>
    <scope>NUCLEOTIDE SEQUENCE [LARGE SCALE GENOMIC DNA]</scope>
    <source>
        <strain evidence="10">KCTC13222</strain>
    </source>
</reference>
<feature type="transmembrane region" description="Helical" evidence="8">
    <location>
        <begin position="390"/>
        <end position="409"/>
    </location>
</feature>
<dbReference type="EMBL" id="LYPC01000030">
    <property type="protein sequence ID" value="OCT10702.1"/>
    <property type="molecule type" value="Genomic_DNA"/>
</dbReference>
<evidence type="ECO:0000256" key="2">
    <source>
        <dbReference type="ARBA" id="ARBA00022475"/>
    </source>
</evidence>
<keyword evidence="7 8" id="KW-0472">Membrane</keyword>
<protein>
    <recommendedName>
        <fullName evidence="11">Murein biosynthesis integral membrane protein MurJ</fullName>
    </recommendedName>
</protein>